<sequence length="68" mass="7698">MEGRSFSPFLQWGDQRRCGVTLKRHLPGGSILVPYSAGMIPCLYHTSTYDTLYDTSIILCRVYSVPQN</sequence>
<name>D5GMG2_TUBMM</name>
<accession>D5GMG2</accession>
<dbReference type="GeneID" id="9182131"/>
<protein>
    <submittedName>
        <fullName evidence="1">(Perigord truffle) hypothetical protein</fullName>
    </submittedName>
</protein>
<dbReference type="KEGG" id="tml:GSTUM_00010691001"/>
<dbReference type="HOGENOM" id="CLU_2795795_0_0_1"/>
<dbReference type="EMBL" id="FN430354">
    <property type="protein sequence ID" value="CAZ85705.1"/>
    <property type="molecule type" value="Genomic_DNA"/>
</dbReference>
<dbReference type="AlphaFoldDB" id="D5GMG2"/>
<organism evidence="1 2">
    <name type="scientific">Tuber melanosporum (strain Mel28)</name>
    <name type="common">Perigord black truffle</name>
    <dbReference type="NCBI Taxonomy" id="656061"/>
    <lineage>
        <taxon>Eukaryota</taxon>
        <taxon>Fungi</taxon>
        <taxon>Dikarya</taxon>
        <taxon>Ascomycota</taxon>
        <taxon>Pezizomycotina</taxon>
        <taxon>Pezizomycetes</taxon>
        <taxon>Pezizales</taxon>
        <taxon>Tuberaceae</taxon>
        <taxon>Tuber</taxon>
    </lineage>
</organism>
<dbReference type="InParanoid" id="D5GMG2"/>
<keyword evidence="2" id="KW-1185">Reference proteome</keyword>
<proteinExistence type="predicted"/>
<evidence type="ECO:0000313" key="2">
    <source>
        <dbReference type="Proteomes" id="UP000006911"/>
    </source>
</evidence>
<dbReference type="RefSeq" id="XP_002841514.1">
    <property type="nucleotide sequence ID" value="XM_002841468.1"/>
</dbReference>
<gene>
    <name evidence="1" type="ORF">GSTUM_00010691001</name>
</gene>
<reference evidence="1 2" key="1">
    <citation type="journal article" date="2010" name="Nature">
        <title>Perigord black truffle genome uncovers evolutionary origins and mechanisms of symbiosis.</title>
        <authorList>
            <person name="Martin F."/>
            <person name="Kohler A."/>
            <person name="Murat C."/>
            <person name="Balestrini R."/>
            <person name="Coutinho P.M."/>
            <person name="Jaillon O."/>
            <person name="Montanini B."/>
            <person name="Morin E."/>
            <person name="Noel B."/>
            <person name="Percudani R."/>
            <person name="Porcel B."/>
            <person name="Rubini A."/>
            <person name="Amicucci A."/>
            <person name="Amselem J."/>
            <person name="Anthouard V."/>
            <person name="Arcioni S."/>
            <person name="Artiguenave F."/>
            <person name="Aury J.M."/>
            <person name="Ballario P."/>
            <person name="Bolchi A."/>
            <person name="Brenna A."/>
            <person name="Brun A."/>
            <person name="Buee M."/>
            <person name="Cantarel B."/>
            <person name="Chevalier G."/>
            <person name="Couloux A."/>
            <person name="Da Silva C."/>
            <person name="Denoeud F."/>
            <person name="Duplessis S."/>
            <person name="Ghignone S."/>
            <person name="Hilselberger B."/>
            <person name="Iotti M."/>
            <person name="Marcais B."/>
            <person name="Mello A."/>
            <person name="Miranda M."/>
            <person name="Pacioni G."/>
            <person name="Quesneville H."/>
            <person name="Riccioni C."/>
            <person name="Ruotolo R."/>
            <person name="Splivallo R."/>
            <person name="Stocchi V."/>
            <person name="Tisserant E."/>
            <person name="Viscomi A.R."/>
            <person name="Zambonelli A."/>
            <person name="Zampieri E."/>
            <person name="Henrissat B."/>
            <person name="Lebrun M.H."/>
            <person name="Paolocci F."/>
            <person name="Bonfante P."/>
            <person name="Ottonello S."/>
            <person name="Wincker P."/>
        </authorList>
    </citation>
    <scope>NUCLEOTIDE SEQUENCE [LARGE SCALE GENOMIC DNA]</scope>
    <source>
        <strain evidence="1 2">Mel28</strain>
    </source>
</reference>
<dbReference type="Proteomes" id="UP000006911">
    <property type="component" value="Unassembled WGS sequence"/>
</dbReference>
<evidence type="ECO:0000313" key="1">
    <source>
        <dbReference type="EMBL" id="CAZ85705.1"/>
    </source>
</evidence>